<proteinExistence type="predicted"/>
<comment type="caution">
    <text evidence="2">The sequence shown here is derived from an EMBL/GenBank/DDBJ whole genome shotgun (WGS) entry which is preliminary data.</text>
</comment>
<evidence type="ECO:0000313" key="2">
    <source>
        <dbReference type="EMBL" id="MBD3926026.1"/>
    </source>
</evidence>
<keyword evidence="3" id="KW-1185">Reference proteome</keyword>
<dbReference type="RefSeq" id="WP_191195870.1">
    <property type="nucleotide sequence ID" value="NZ_JACXYZ010000002.1"/>
</dbReference>
<feature type="region of interest" description="Disordered" evidence="1">
    <location>
        <begin position="1"/>
        <end position="20"/>
    </location>
</feature>
<accession>A0ABR8NEB0</accession>
<dbReference type="EMBL" id="JACXYZ010000002">
    <property type="protein sequence ID" value="MBD3926026.1"/>
    <property type="molecule type" value="Genomic_DNA"/>
</dbReference>
<evidence type="ECO:0000313" key="3">
    <source>
        <dbReference type="Proteomes" id="UP000618818"/>
    </source>
</evidence>
<protein>
    <submittedName>
        <fullName evidence="2">Uncharacterized protein</fullName>
    </submittedName>
</protein>
<gene>
    <name evidence="2" type="ORF">IEZ26_15490</name>
</gene>
<organism evidence="2 3">
    <name type="scientific">Nocardioides cavernae</name>
    <dbReference type="NCBI Taxonomy" id="1921566"/>
    <lineage>
        <taxon>Bacteria</taxon>
        <taxon>Bacillati</taxon>
        <taxon>Actinomycetota</taxon>
        <taxon>Actinomycetes</taxon>
        <taxon>Propionibacteriales</taxon>
        <taxon>Nocardioidaceae</taxon>
        <taxon>Nocardioides</taxon>
    </lineage>
</organism>
<reference evidence="2 3" key="1">
    <citation type="submission" date="2020-09" db="EMBL/GenBank/DDBJ databases">
        <title>novel species in genus Nocardioides.</title>
        <authorList>
            <person name="Zhang G."/>
        </authorList>
    </citation>
    <scope>NUCLEOTIDE SEQUENCE [LARGE SCALE GENOMIC DNA]</scope>
    <source>
        <strain evidence="2 3">KCTC 39551</strain>
    </source>
</reference>
<name>A0ABR8NEB0_9ACTN</name>
<dbReference type="Proteomes" id="UP000618818">
    <property type="component" value="Unassembled WGS sequence"/>
</dbReference>
<sequence>MRAAIPAMRDQQGLGVGGSMDCGAGQPWDSRVNEIWVPAGDAVTSNFYDVWVTLTFR</sequence>
<evidence type="ECO:0000256" key="1">
    <source>
        <dbReference type="SAM" id="MobiDB-lite"/>
    </source>
</evidence>